<dbReference type="GO" id="GO:0008757">
    <property type="term" value="F:S-adenosylmethionine-dependent methyltransferase activity"/>
    <property type="evidence" value="ECO:0007669"/>
    <property type="project" value="InterPro"/>
</dbReference>
<keyword evidence="3" id="KW-1185">Reference proteome</keyword>
<dbReference type="Pfam" id="PF08241">
    <property type="entry name" value="Methyltransf_11"/>
    <property type="match status" value="1"/>
</dbReference>
<evidence type="ECO:0000313" key="3">
    <source>
        <dbReference type="Proteomes" id="UP000198749"/>
    </source>
</evidence>
<dbReference type="InterPro" id="IPR013216">
    <property type="entry name" value="Methyltransf_11"/>
</dbReference>
<evidence type="ECO:0000313" key="2">
    <source>
        <dbReference type="EMBL" id="SEQ66253.1"/>
    </source>
</evidence>
<dbReference type="SUPFAM" id="SSF53335">
    <property type="entry name" value="S-adenosyl-L-methionine-dependent methyltransferases"/>
    <property type="match status" value="1"/>
</dbReference>
<dbReference type="Proteomes" id="UP000198749">
    <property type="component" value="Unassembled WGS sequence"/>
</dbReference>
<evidence type="ECO:0000259" key="1">
    <source>
        <dbReference type="Pfam" id="PF08241"/>
    </source>
</evidence>
<dbReference type="STRING" id="355243.SAMN03080615_02244"/>
<dbReference type="PANTHER" id="PTHR43591">
    <property type="entry name" value="METHYLTRANSFERASE"/>
    <property type="match status" value="1"/>
</dbReference>
<proteinExistence type="predicted"/>
<dbReference type="RefSeq" id="WP_175483516.1">
    <property type="nucleotide sequence ID" value="NZ_AP025284.1"/>
</dbReference>
<dbReference type="EMBL" id="FOGB01000006">
    <property type="protein sequence ID" value="SEQ66253.1"/>
    <property type="molecule type" value="Genomic_DNA"/>
</dbReference>
<keyword evidence="2" id="KW-0808">Transferase</keyword>
<gene>
    <name evidence="2" type="ORF">SAMN03080615_02244</name>
</gene>
<name>A0A1H9HV67_9GAMM</name>
<sequence>MNKPLSDASLSDEELLAAKAYEELHVPALFRQFAPIVVSTAQISPGQRVLDVACGTGILARTVATTVTEPGSVSGLDLSPGMLAIARQLAPAIDWQQGAAESLPFADNSFDAVVSQFGLMFFQNRPAALKEMMRVLAPGGRLVVAVWDALINSQAYPDAVDMLQRLAGQAAADALRAPFVLGNPDQLSELLADAGAAFVTVDTHQGRARFPNIKTMVEADLRGWLPVMGVQLQEAQIALLLNEAETVLSAYTVAGGQVEFAAPALIASGVKV</sequence>
<dbReference type="GO" id="GO:0032259">
    <property type="term" value="P:methylation"/>
    <property type="evidence" value="ECO:0007669"/>
    <property type="project" value="UniProtKB-KW"/>
</dbReference>
<feature type="domain" description="Methyltransferase type 11" evidence="1">
    <location>
        <begin position="50"/>
        <end position="144"/>
    </location>
</feature>
<dbReference type="PANTHER" id="PTHR43591:SF24">
    <property type="entry name" value="2-METHOXY-6-POLYPRENYL-1,4-BENZOQUINOL METHYLASE, MITOCHONDRIAL"/>
    <property type="match status" value="1"/>
</dbReference>
<reference evidence="3" key="1">
    <citation type="submission" date="2016-10" db="EMBL/GenBank/DDBJ databases">
        <authorList>
            <person name="Varghese N."/>
            <person name="Submissions S."/>
        </authorList>
    </citation>
    <scope>NUCLEOTIDE SEQUENCE [LARGE SCALE GENOMIC DNA]</scope>
    <source>
        <strain evidence="3">DSM 18887</strain>
    </source>
</reference>
<keyword evidence="2" id="KW-0489">Methyltransferase</keyword>
<dbReference type="Gene3D" id="3.40.50.150">
    <property type="entry name" value="Vaccinia Virus protein VP39"/>
    <property type="match status" value="1"/>
</dbReference>
<organism evidence="2 3">
    <name type="scientific">Amphritea atlantica</name>
    <dbReference type="NCBI Taxonomy" id="355243"/>
    <lineage>
        <taxon>Bacteria</taxon>
        <taxon>Pseudomonadati</taxon>
        <taxon>Pseudomonadota</taxon>
        <taxon>Gammaproteobacteria</taxon>
        <taxon>Oceanospirillales</taxon>
        <taxon>Oceanospirillaceae</taxon>
        <taxon>Amphritea</taxon>
    </lineage>
</organism>
<accession>A0A1H9HV67</accession>
<protein>
    <submittedName>
        <fullName evidence="2">Methyltransferase domain-containing protein</fullName>
    </submittedName>
</protein>
<dbReference type="InterPro" id="IPR029063">
    <property type="entry name" value="SAM-dependent_MTases_sf"/>
</dbReference>
<dbReference type="AlphaFoldDB" id="A0A1H9HV67"/>
<dbReference type="CDD" id="cd02440">
    <property type="entry name" value="AdoMet_MTases"/>
    <property type="match status" value="1"/>
</dbReference>